<comment type="similarity">
    <text evidence="1">Belongs to the CWC16 family.</text>
</comment>
<feature type="region of interest" description="Disordered" evidence="2">
    <location>
        <begin position="331"/>
        <end position="351"/>
    </location>
</feature>
<evidence type="ECO:0000256" key="1">
    <source>
        <dbReference type="ARBA" id="ARBA00005595"/>
    </source>
</evidence>
<gene>
    <name evidence="4" type="primary">LOC115216650</name>
</gene>
<feature type="compositionally biased region" description="Low complexity" evidence="2">
    <location>
        <begin position="382"/>
        <end position="403"/>
    </location>
</feature>
<feature type="region of interest" description="Disordered" evidence="2">
    <location>
        <begin position="370"/>
        <end position="403"/>
    </location>
</feature>
<dbReference type="PANTHER" id="PTHR12111:SF2">
    <property type="entry name" value="SPLICING FACTOR YJU2B-RELATED"/>
    <property type="match status" value="1"/>
</dbReference>
<dbReference type="GO" id="GO:0000398">
    <property type="term" value="P:mRNA splicing, via spliceosome"/>
    <property type="evidence" value="ECO:0007669"/>
    <property type="project" value="InterPro"/>
</dbReference>
<dbReference type="AlphaFoldDB" id="A0A6P7SVP9"/>
<sequence length="427" mass="48315">MDQQRIYNLQELLYQVTQAAASQPQLHTEKRGDSLNKAERKAVNRYYPPDWNPSKGSINKYVGSHPLRERARKLSQGILVIRFELPYNIWCGGCNSHIGMGVRYNAEKKKTGNYYSTPIYTFRMKCHLCDNYFEIQTDPKNHDYVILSGARRKEQRWDPKENEQIVPEDKDTQKKLVKDAMYKLEHGSDDKQKLVTGLPSLAELEEKQEVYRDDFILNSLARSKFREHKKSEQASLEADQEIQKRSSLSIPLVKEHEDDVRLAGLLHYETTKDSSISQKEKRNQISAALSSCDKLSSHLLTPSRDKKLDMAKRCIAESLLKSKKSVFDDLHLSSSTKSPSSTNTTTTTTTIHTPSSITAKCQILGVKLPKGTEKSGKDKFMSSIIPASSDSDPKSDLLSSSNTVSSGLDYLQAYSDSSDEDSDDDSK</sequence>
<organism evidence="3 4">
    <name type="scientific">Octopus sinensis</name>
    <name type="common">East Asian common octopus</name>
    <dbReference type="NCBI Taxonomy" id="2607531"/>
    <lineage>
        <taxon>Eukaryota</taxon>
        <taxon>Metazoa</taxon>
        <taxon>Spiralia</taxon>
        <taxon>Lophotrochozoa</taxon>
        <taxon>Mollusca</taxon>
        <taxon>Cephalopoda</taxon>
        <taxon>Coleoidea</taxon>
        <taxon>Octopodiformes</taxon>
        <taxon>Octopoda</taxon>
        <taxon>Incirrata</taxon>
        <taxon>Octopodidae</taxon>
        <taxon>Octopus</taxon>
    </lineage>
</organism>
<dbReference type="KEGG" id="osn:115216650"/>
<dbReference type="Proteomes" id="UP000515154">
    <property type="component" value="Linkage group LG10"/>
</dbReference>
<dbReference type="GO" id="GO:0071014">
    <property type="term" value="C:post-mRNA release spliceosomal complex"/>
    <property type="evidence" value="ECO:0007669"/>
    <property type="project" value="TreeGrafter"/>
</dbReference>
<keyword evidence="3" id="KW-1185">Reference proteome</keyword>
<name>A0A6P7SVP9_9MOLL</name>
<dbReference type="RefSeq" id="XP_029642001.2">
    <property type="nucleotide sequence ID" value="XM_029786141.2"/>
</dbReference>
<feature type="compositionally biased region" description="Basic and acidic residues" evidence="2">
    <location>
        <begin position="370"/>
        <end position="380"/>
    </location>
</feature>
<dbReference type="InterPro" id="IPR007590">
    <property type="entry name" value="Saf4/Yju2"/>
</dbReference>
<dbReference type="GO" id="GO:0005684">
    <property type="term" value="C:U2-type spliceosomal complex"/>
    <property type="evidence" value="ECO:0007669"/>
    <property type="project" value="TreeGrafter"/>
</dbReference>
<dbReference type="PANTHER" id="PTHR12111">
    <property type="entry name" value="SPLICING FACTOR YJU2"/>
    <property type="match status" value="1"/>
</dbReference>
<proteinExistence type="inferred from homology"/>
<evidence type="ECO:0000313" key="4">
    <source>
        <dbReference type="RefSeq" id="XP_029642001.2"/>
    </source>
</evidence>
<feature type="compositionally biased region" description="Low complexity" evidence="2">
    <location>
        <begin position="333"/>
        <end position="351"/>
    </location>
</feature>
<dbReference type="Pfam" id="PF04502">
    <property type="entry name" value="Saf4_Yju2"/>
    <property type="match status" value="1"/>
</dbReference>
<evidence type="ECO:0000313" key="3">
    <source>
        <dbReference type="Proteomes" id="UP000515154"/>
    </source>
</evidence>
<reference evidence="4" key="1">
    <citation type="submission" date="2025-08" db="UniProtKB">
        <authorList>
            <consortium name="RefSeq"/>
        </authorList>
    </citation>
    <scope>IDENTIFICATION</scope>
</reference>
<protein>
    <submittedName>
        <fullName evidence="4">Coiled-coil domain-containing protein 130-like</fullName>
    </submittedName>
</protein>
<evidence type="ECO:0000256" key="2">
    <source>
        <dbReference type="SAM" id="MobiDB-lite"/>
    </source>
</evidence>
<accession>A0A6P7SVP9</accession>